<feature type="transmembrane region" description="Helical" evidence="7">
    <location>
        <begin position="20"/>
        <end position="43"/>
    </location>
</feature>
<feature type="transmembrane region" description="Helical" evidence="7">
    <location>
        <begin position="214"/>
        <end position="236"/>
    </location>
</feature>
<feature type="domain" description="Rhodopsin" evidence="8">
    <location>
        <begin position="39"/>
        <end position="276"/>
    </location>
</feature>
<dbReference type="EMBL" id="JAULSU010000002">
    <property type="protein sequence ID" value="KAK0625877.1"/>
    <property type="molecule type" value="Genomic_DNA"/>
</dbReference>
<keyword evidence="4 7" id="KW-0472">Membrane</keyword>
<organism evidence="9 10">
    <name type="scientific">Immersiella caudata</name>
    <dbReference type="NCBI Taxonomy" id="314043"/>
    <lineage>
        <taxon>Eukaryota</taxon>
        <taxon>Fungi</taxon>
        <taxon>Dikarya</taxon>
        <taxon>Ascomycota</taxon>
        <taxon>Pezizomycotina</taxon>
        <taxon>Sordariomycetes</taxon>
        <taxon>Sordariomycetidae</taxon>
        <taxon>Sordariales</taxon>
        <taxon>Lasiosphaeriaceae</taxon>
        <taxon>Immersiella</taxon>
    </lineage>
</organism>
<comment type="similarity">
    <text evidence="5">Belongs to the SAT4 family.</text>
</comment>
<evidence type="ECO:0000313" key="10">
    <source>
        <dbReference type="Proteomes" id="UP001175000"/>
    </source>
</evidence>
<evidence type="ECO:0000256" key="1">
    <source>
        <dbReference type="ARBA" id="ARBA00004141"/>
    </source>
</evidence>
<feature type="region of interest" description="Disordered" evidence="6">
    <location>
        <begin position="296"/>
        <end position="338"/>
    </location>
</feature>
<evidence type="ECO:0000313" key="9">
    <source>
        <dbReference type="EMBL" id="KAK0625877.1"/>
    </source>
</evidence>
<comment type="subcellular location">
    <subcellularLocation>
        <location evidence="1">Membrane</location>
        <topology evidence="1">Multi-pass membrane protein</topology>
    </subcellularLocation>
</comment>
<evidence type="ECO:0000256" key="2">
    <source>
        <dbReference type="ARBA" id="ARBA00022692"/>
    </source>
</evidence>
<keyword evidence="2 7" id="KW-0812">Transmembrane</keyword>
<evidence type="ECO:0000256" key="6">
    <source>
        <dbReference type="SAM" id="MobiDB-lite"/>
    </source>
</evidence>
<dbReference type="PANTHER" id="PTHR33048">
    <property type="entry name" value="PTH11-LIKE INTEGRAL MEMBRANE PROTEIN (AFU_ORTHOLOGUE AFUA_5G11245)"/>
    <property type="match status" value="1"/>
</dbReference>
<proteinExistence type="inferred from homology"/>
<feature type="transmembrane region" description="Helical" evidence="7">
    <location>
        <begin position="55"/>
        <end position="73"/>
    </location>
</feature>
<dbReference type="InterPro" id="IPR052337">
    <property type="entry name" value="SAT4-like"/>
</dbReference>
<keyword evidence="10" id="KW-1185">Reference proteome</keyword>
<dbReference type="PANTHER" id="PTHR33048:SF42">
    <property type="entry name" value="INTEGRAL MEMBRANE PROTEIN"/>
    <property type="match status" value="1"/>
</dbReference>
<feature type="transmembrane region" description="Helical" evidence="7">
    <location>
        <begin position="133"/>
        <end position="154"/>
    </location>
</feature>
<name>A0AA39X231_9PEZI</name>
<accession>A0AA39X231</accession>
<gene>
    <name evidence="9" type="ORF">B0T14DRAFT_599372</name>
</gene>
<feature type="transmembrane region" description="Helical" evidence="7">
    <location>
        <begin position="180"/>
        <end position="202"/>
    </location>
</feature>
<dbReference type="GO" id="GO:0016020">
    <property type="term" value="C:membrane"/>
    <property type="evidence" value="ECO:0007669"/>
    <property type="project" value="UniProtKB-SubCell"/>
</dbReference>
<reference evidence="9" key="1">
    <citation type="submission" date="2023-06" db="EMBL/GenBank/DDBJ databases">
        <title>Genome-scale phylogeny and comparative genomics of the fungal order Sordariales.</title>
        <authorList>
            <consortium name="Lawrence Berkeley National Laboratory"/>
            <person name="Hensen N."/>
            <person name="Bonometti L."/>
            <person name="Westerberg I."/>
            <person name="Brannstrom I.O."/>
            <person name="Guillou S."/>
            <person name="Cros-Aarteil S."/>
            <person name="Calhoun S."/>
            <person name="Haridas S."/>
            <person name="Kuo A."/>
            <person name="Mondo S."/>
            <person name="Pangilinan J."/>
            <person name="Riley R."/>
            <person name="Labutti K."/>
            <person name="Andreopoulos B."/>
            <person name="Lipzen A."/>
            <person name="Chen C."/>
            <person name="Yanf M."/>
            <person name="Daum C."/>
            <person name="Ng V."/>
            <person name="Clum A."/>
            <person name="Steindorff A."/>
            <person name="Ohm R."/>
            <person name="Martin F."/>
            <person name="Silar P."/>
            <person name="Natvig D."/>
            <person name="Lalanne C."/>
            <person name="Gautier V."/>
            <person name="Ament-Velasquez S.L."/>
            <person name="Kruys A."/>
            <person name="Hutchinson M.I."/>
            <person name="Powell A.J."/>
            <person name="Barry K."/>
            <person name="Miller A.N."/>
            <person name="Grigoriev I.V."/>
            <person name="Debuchy R."/>
            <person name="Gladieux P."/>
            <person name="Thoren M.H."/>
            <person name="Johannesson H."/>
        </authorList>
    </citation>
    <scope>NUCLEOTIDE SEQUENCE</scope>
    <source>
        <strain evidence="9">CBS 606.72</strain>
    </source>
</reference>
<comment type="caution">
    <text evidence="9">The sequence shown here is derived from an EMBL/GenBank/DDBJ whole genome shotgun (WGS) entry which is preliminary data.</text>
</comment>
<sequence>MSAPPTPEELALLPHDDRGPVILGVHWTLTVFATIFLGLRIYAKRLTGRSLWWDDWILLGAWVTIIVTGGLTTTLVVENGLGHHSWDLRISDLAAYIKIISARATFTLTTLGWTKTSFGITLLRLTKGRTKAFVWFCIVTINITTFISALVPWIQCEPISKTWNPMEEGWCWAPKVGTKVWIGMGAYGALMDFTLAALPWTILRDVKLKLREKIGVIAAMSMGIIAGAFAIAKCIALPNLGSGDAYNEVELFNWDIAEGTVTMMAACIPTLRVLVRERRLATSQAYRLGNNSNSNGYPFKGSKSGRGTAKNGTGVGRGGDDVELVAKGGESGSGSLGWKGVEVERVEGKF</sequence>
<evidence type="ECO:0000256" key="7">
    <source>
        <dbReference type="SAM" id="Phobius"/>
    </source>
</evidence>
<evidence type="ECO:0000256" key="5">
    <source>
        <dbReference type="ARBA" id="ARBA00038359"/>
    </source>
</evidence>
<feature type="transmembrane region" description="Helical" evidence="7">
    <location>
        <begin position="256"/>
        <end position="275"/>
    </location>
</feature>
<evidence type="ECO:0000259" key="8">
    <source>
        <dbReference type="Pfam" id="PF20684"/>
    </source>
</evidence>
<dbReference type="Pfam" id="PF20684">
    <property type="entry name" value="Fung_rhodopsin"/>
    <property type="match status" value="1"/>
</dbReference>
<dbReference type="AlphaFoldDB" id="A0AA39X231"/>
<dbReference type="Proteomes" id="UP001175000">
    <property type="component" value="Unassembled WGS sequence"/>
</dbReference>
<evidence type="ECO:0000256" key="3">
    <source>
        <dbReference type="ARBA" id="ARBA00022989"/>
    </source>
</evidence>
<protein>
    <recommendedName>
        <fullName evidence="8">Rhodopsin domain-containing protein</fullName>
    </recommendedName>
</protein>
<evidence type="ECO:0000256" key="4">
    <source>
        <dbReference type="ARBA" id="ARBA00023136"/>
    </source>
</evidence>
<keyword evidence="3 7" id="KW-1133">Transmembrane helix</keyword>
<dbReference type="InterPro" id="IPR049326">
    <property type="entry name" value="Rhodopsin_dom_fungi"/>
</dbReference>